<sequence>MLDVMTPYQSLIIDRNEPDSDAIEMFCGQIPRTMSENELRILFERYGQIYKLNILRDKQSGESKGCCFITYYTRKAALNAQNALHNLIILPGMHHAIQMKPADIENRNERKIFIGMISKSCNEDEIKQLFIPFGIIEECTVLRDLNNRSRGCAFVTYQKRQSALNAIKTMHHSYTMDGCSSPINVRFADTPKDKEVRKMQQKLNENLLQQIATNTSSITNQTSEELTSLNLMLFNQLYSNAITCINEQKQQSTYSNNNDLSCGDNNTNSLYSNSNSLTSKLTNNQQNSTFPILSPLATEWQGIGSIGHCPHTLNNLISAVNEINIENNGVTTNTSLLYGGDQSTEQQQQQQQHMTNSKDTLSTPSNLLINTEINPCMWPNQTDDDLRLLDGFLSPTTHGISNISNLSFTNHDNFSSTINIKNQQQNNNNNSTNNEKQLIGPLGSNLFIYHLPSEFTDHDLAQTFSPFGNILSAKIFIDKLTNRSKCFGFVSYDNIYSAHQAIKQMNGFQIGLKRLKVQLKKTRIQ</sequence>
<evidence type="ECO:0000313" key="6">
    <source>
        <dbReference type="EMBL" id="CAF3680237.1"/>
    </source>
</evidence>
<organism evidence="6 7">
    <name type="scientific">Rotaria sordida</name>
    <dbReference type="NCBI Taxonomy" id="392033"/>
    <lineage>
        <taxon>Eukaryota</taxon>
        <taxon>Metazoa</taxon>
        <taxon>Spiralia</taxon>
        <taxon>Gnathifera</taxon>
        <taxon>Rotifera</taxon>
        <taxon>Eurotatoria</taxon>
        <taxon>Bdelloidea</taxon>
        <taxon>Philodinida</taxon>
        <taxon>Philodinidae</taxon>
        <taxon>Rotaria</taxon>
    </lineage>
</organism>
<dbReference type="InterPro" id="IPR012677">
    <property type="entry name" value="Nucleotide-bd_a/b_plait_sf"/>
</dbReference>
<feature type="domain" description="RRM" evidence="5">
    <location>
        <begin position="444"/>
        <end position="522"/>
    </location>
</feature>
<comment type="caution">
    <text evidence="6">The sequence shown here is derived from an EMBL/GenBank/DDBJ whole genome shotgun (WGS) entry which is preliminary data.</text>
</comment>
<protein>
    <recommendedName>
        <fullName evidence="5">RRM domain-containing protein</fullName>
    </recommendedName>
</protein>
<keyword evidence="1" id="KW-0677">Repeat</keyword>
<dbReference type="PANTHER" id="PTHR24012">
    <property type="entry name" value="RNA BINDING PROTEIN"/>
    <property type="match status" value="1"/>
</dbReference>
<reference evidence="6" key="1">
    <citation type="submission" date="2021-02" db="EMBL/GenBank/DDBJ databases">
        <authorList>
            <person name="Nowell W R."/>
        </authorList>
    </citation>
    <scope>NUCLEOTIDE SEQUENCE</scope>
</reference>
<dbReference type="AlphaFoldDB" id="A0A818T141"/>
<dbReference type="InterPro" id="IPR035979">
    <property type="entry name" value="RBD_domain_sf"/>
</dbReference>
<feature type="compositionally biased region" description="Polar residues" evidence="4">
    <location>
        <begin position="336"/>
        <end position="345"/>
    </location>
</feature>
<dbReference type="SMART" id="SM00360">
    <property type="entry name" value="RRM"/>
    <property type="match status" value="3"/>
</dbReference>
<name>A0A818T141_9BILA</name>
<dbReference type="Gene3D" id="3.30.70.330">
    <property type="match status" value="3"/>
</dbReference>
<feature type="region of interest" description="Disordered" evidence="4">
    <location>
        <begin position="336"/>
        <end position="364"/>
    </location>
</feature>
<proteinExistence type="predicted"/>
<evidence type="ECO:0000256" key="2">
    <source>
        <dbReference type="ARBA" id="ARBA00022884"/>
    </source>
</evidence>
<feature type="compositionally biased region" description="Polar residues" evidence="4">
    <location>
        <begin position="353"/>
        <end position="364"/>
    </location>
</feature>
<dbReference type="InterPro" id="IPR000504">
    <property type="entry name" value="RRM_dom"/>
</dbReference>
<dbReference type="SUPFAM" id="SSF54928">
    <property type="entry name" value="RNA-binding domain, RBD"/>
    <property type="match status" value="2"/>
</dbReference>
<dbReference type="EMBL" id="CAJOBE010000741">
    <property type="protein sequence ID" value="CAF3680237.1"/>
    <property type="molecule type" value="Genomic_DNA"/>
</dbReference>
<evidence type="ECO:0000313" key="7">
    <source>
        <dbReference type="Proteomes" id="UP000663874"/>
    </source>
</evidence>
<dbReference type="Pfam" id="PF00076">
    <property type="entry name" value="RRM_1"/>
    <property type="match status" value="3"/>
</dbReference>
<gene>
    <name evidence="6" type="ORF">FNK824_LOCUS7797</name>
</gene>
<dbReference type="GO" id="GO:0003729">
    <property type="term" value="F:mRNA binding"/>
    <property type="evidence" value="ECO:0007669"/>
    <property type="project" value="UniProtKB-ARBA"/>
</dbReference>
<dbReference type="FunFam" id="3.30.70.330:FF:000013">
    <property type="entry name" value="CUGBP Elav-like family member 1 isoform 2"/>
    <property type="match status" value="1"/>
</dbReference>
<dbReference type="Proteomes" id="UP000663874">
    <property type="component" value="Unassembled WGS sequence"/>
</dbReference>
<keyword evidence="2 3" id="KW-0694">RNA-binding</keyword>
<evidence type="ECO:0000256" key="3">
    <source>
        <dbReference type="PROSITE-ProRule" id="PRU00176"/>
    </source>
</evidence>
<evidence type="ECO:0000256" key="4">
    <source>
        <dbReference type="SAM" id="MobiDB-lite"/>
    </source>
</evidence>
<dbReference type="FunFam" id="3.30.70.330:FF:000322">
    <property type="entry name" value="CUGBP Elav-like family member 2"/>
    <property type="match status" value="1"/>
</dbReference>
<dbReference type="GO" id="GO:0009967">
    <property type="term" value="P:positive regulation of signal transduction"/>
    <property type="evidence" value="ECO:0007669"/>
    <property type="project" value="UniProtKB-ARBA"/>
</dbReference>
<feature type="domain" description="RRM" evidence="5">
    <location>
        <begin position="23"/>
        <end position="104"/>
    </location>
</feature>
<evidence type="ECO:0000259" key="5">
    <source>
        <dbReference type="PROSITE" id="PS50102"/>
    </source>
</evidence>
<dbReference type="FunFam" id="3.30.70.330:FF:000383">
    <property type="entry name" value="Sex lethal, isoform D"/>
    <property type="match status" value="1"/>
</dbReference>
<dbReference type="GO" id="GO:0005737">
    <property type="term" value="C:cytoplasm"/>
    <property type="evidence" value="ECO:0007669"/>
    <property type="project" value="UniProtKB-ARBA"/>
</dbReference>
<feature type="domain" description="RRM" evidence="5">
    <location>
        <begin position="110"/>
        <end position="190"/>
    </location>
</feature>
<dbReference type="PROSITE" id="PS50102">
    <property type="entry name" value="RRM"/>
    <property type="match status" value="3"/>
</dbReference>
<dbReference type="GO" id="GO:0010629">
    <property type="term" value="P:negative regulation of gene expression"/>
    <property type="evidence" value="ECO:0007669"/>
    <property type="project" value="UniProtKB-ARBA"/>
</dbReference>
<accession>A0A818T141</accession>
<evidence type="ECO:0000256" key="1">
    <source>
        <dbReference type="ARBA" id="ARBA00022737"/>
    </source>
</evidence>